<sequence length="67" mass="7471">MYRFFLGEEVKRFSPNEDLKILGDLVANGQLKPHIAIEASWENIGTIAQQLINRKFSGKAVLLINGG</sequence>
<evidence type="ECO:0008006" key="3">
    <source>
        <dbReference type="Google" id="ProtNLM"/>
    </source>
</evidence>
<reference evidence="1 2" key="1">
    <citation type="submission" date="2018-10" db="EMBL/GenBank/DDBJ databases">
        <title>Draft genome sequence of Bacillus salarius IM0101, isolated from a hypersaline soil in Inner Mongolia, China.</title>
        <authorList>
            <person name="Yamprayoonswat W."/>
            <person name="Boonvisut S."/>
            <person name="Jumpathong W."/>
            <person name="Sittihan S."/>
            <person name="Ruangsuj P."/>
            <person name="Wanthongcharoen S."/>
            <person name="Thongpramul N."/>
            <person name="Pimmason S."/>
            <person name="Yu B."/>
            <person name="Yasawong M."/>
        </authorList>
    </citation>
    <scope>NUCLEOTIDE SEQUENCE [LARGE SCALE GENOMIC DNA]</scope>
    <source>
        <strain evidence="1 2">IM0101</strain>
    </source>
</reference>
<evidence type="ECO:0000313" key="2">
    <source>
        <dbReference type="Proteomes" id="UP000275076"/>
    </source>
</evidence>
<protein>
    <recommendedName>
        <fullName evidence="3">Zinc-binding dehydrogenase</fullName>
    </recommendedName>
</protein>
<keyword evidence="2" id="KW-1185">Reference proteome</keyword>
<dbReference type="EMBL" id="RBVX01000076">
    <property type="protein sequence ID" value="RSL29314.1"/>
    <property type="molecule type" value="Genomic_DNA"/>
</dbReference>
<accession>A0A3R9P245</accession>
<gene>
    <name evidence="1" type="ORF">D7Z54_31945</name>
</gene>
<dbReference type="RefSeq" id="WP_125562781.1">
    <property type="nucleotide sequence ID" value="NZ_RBVX01000076.1"/>
</dbReference>
<comment type="caution">
    <text evidence="1">The sequence shown here is derived from an EMBL/GenBank/DDBJ whole genome shotgun (WGS) entry which is preliminary data.</text>
</comment>
<organism evidence="1 2">
    <name type="scientific">Salibacterium salarium</name>
    <dbReference type="NCBI Taxonomy" id="284579"/>
    <lineage>
        <taxon>Bacteria</taxon>
        <taxon>Bacillati</taxon>
        <taxon>Bacillota</taxon>
        <taxon>Bacilli</taxon>
        <taxon>Bacillales</taxon>
        <taxon>Bacillaceae</taxon>
    </lineage>
</organism>
<name>A0A3R9P245_9BACI</name>
<evidence type="ECO:0000313" key="1">
    <source>
        <dbReference type="EMBL" id="RSL29314.1"/>
    </source>
</evidence>
<dbReference type="Proteomes" id="UP000275076">
    <property type="component" value="Unassembled WGS sequence"/>
</dbReference>
<proteinExistence type="predicted"/>
<dbReference type="AlphaFoldDB" id="A0A3R9P245"/>
<dbReference type="OrthoDB" id="9792162at2"/>